<evidence type="ECO:0000313" key="3">
    <source>
        <dbReference type="Proteomes" id="UP000800092"/>
    </source>
</evidence>
<evidence type="ECO:0000313" key="2">
    <source>
        <dbReference type="EMBL" id="KAF2229445.1"/>
    </source>
</evidence>
<accession>A0A6A6GUN6</accession>
<protein>
    <submittedName>
        <fullName evidence="2">Uncharacterized protein</fullName>
    </submittedName>
</protein>
<evidence type="ECO:0000256" key="1">
    <source>
        <dbReference type="SAM" id="MobiDB-lite"/>
    </source>
</evidence>
<feature type="region of interest" description="Disordered" evidence="1">
    <location>
        <begin position="43"/>
        <end position="63"/>
    </location>
</feature>
<name>A0A6A6GUN6_VIRVR</name>
<dbReference type="EMBL" id="ML991863">
    <property type="protein sequence ID" value="KAF2229445.1"/>
    <property type="molecule type" value="Genomic_DNA"/>
</dbReference>
<reference evidence="2" key="1">
    <citation type="journal article" date="2020" name="Stud. Mycol.">
        <title>101 Dothideomycetes genomes: a test case for predicting lifestyles and emergence of pathogens.</title>
        <authorList>
            <person name="Haridas S."/>
            <person name="Albert R."/>
            <person name="Binder M."/>
            <person name="Bloem J."/>
            <person name="Labutti K."/>
            <person name="Salamov A."/>
            <person name="Andreopoulos B."/>
            <person name="Baker S."/>
            <person name="Barry K."/>
            <person name="Bills G."/>
            <person name="Bluhm B."/>
            <person name="Cannon C."/>
            <person name="Castanera R."/>
            <person name="Culley D."/>
            <person name="Daum C."/>
            <person name="Ezra D."/>
            <person name="Gonzalez J."/>
            <person name="Henrissat B."/>
            <person name="Kuo A."/>
            <person name="Liang C."/>
            <person name="Lipzen A."/>
            <person name="Lutzoni F."/>
            <person name="Magnuson J."/>
            <person name="Mondo S."/>
            <person name="Nolan M."/>
            <person name="Ohm R."/>
            <person name="Pangilinan J."/>
            <person name="Park H.-J."/>
            <person name="Ramirez L."/>
            <person name="Alfaro M."/>
            <person name="Sun H."/>
            <person name="Tritt A."/>
            <person name="Yoshinaga Y."/>
            <person name="Zwiers L.-H."/>
            <person name="Turgeon B."/>
            <person name="Goodwin S."/>
            <person name="Spatafora J."/>
            <person name="Crous P."/>
            <person name="Grigoriev I."/>
        </authorList>
    </citation>
    <scope>NUCLEOTIDE SEQUENCE</scope>
    <source>
        <strain evidence="2">Tuck. ex Michener</strain>
    </source>
</reference>
<dbReference type="OrthoDB" id="10604091at2759"/>
<feature type="compositionally biased region" description="Basic and acidic residues" evidence="1">
    <location>
        <begin position="52"/>
        <end position="63"/>
    </location>
</feature>
<sequence length="240" mass="26447">MATNESPKATQAAPVSSDWLSINSSNTASPSAAKMTFFVDDAGATSQTPASHDQHPEKGDEKVSSLATALTRIAALESDVRQRQEKHDTVFAIVHSHTQALGALCDKSSRQAEAQFQRFEGIVRHISASLHAKERKLVALEQTISEFTDRISDLGTRVAELQKFQAEIQTLNVHEHLHHIDTMGNKIDDMIRRHGHILFDATRLHSEALSQLRSSVSAGALPCCDTVLPCKHSEESFRNY</sequence>
<dbReference type="AlphaFoldDB" id="A0A6A6GUN6"/>
<feature type="compositionally biased region" description="Polar residues" evidence="1">
    <location>
        <begin position="18"/>
        <end position="28"/>
    </location>
</feature>
<keyword evidence="3" id="KW-1185">Reference proteome</keyword>
<proteinExistence type="predicted"/>
<gene>
    <name evidence="2" type="ORF">EV356DRAFT_510890</name>
</gene>
<feature type="region of interest" description="Disordered" evidence="1">
    <location>
        <begin position="1"/>
        <end position="28"/>
    </location>
</feature>
<organism evidence="2 3">
    <name type="scientific">Viridothelium virens</name>
    <name type="common">Speckled blister lichen</name>
    <name type="synonym">Trypethelium virens</name>
    <dbReference type="NCBI Taxonomy" id="1048519"/>
    <lineage>
        <taxon>Eukaryota</taxon>
        <taxon>Fungi</taxon>
        <taxon>Dikarya</taxon>
        <taxon>Ascomycota</taxon>
        <taxon>Pezizomycotina</taxon>
        <taxon>Dothideomycetes</taxon>
        <taxon>Dothideomycetes incertae sedis</taxon>
        <taxon>Trypetheliales</taxon>
        <taxon>Trypetheliaceae</taxon>
        <taxon>Viridothelium</taxon>
    </lineage>
</organism>
<dbReference type="Proteomes" id="UP000800092">
    <property type="component" value="Unassembled WGS sequence"/>
</dbReference>